<dbReference type="PANTHER" id="PTHR12466">
    <property type="entry name" value="CDC73 DOMAIN PROTEIN"/>
    <property type="match status" value="1"/>
</dbReference>
<organism evidence="8">
    <name type="scientific">Micromonas pusilla</name>
    <name type="common">Picoplanktonic green alga</name>
    <name type="synonym">Chromulina pusilla</name>
    <dbReference type="NCBI Taxonomy" id="38833"/>
    <lineage>
        <taxon>Eukaryota</taxon>
        <taxon>Viridiplantae</taxon>
        <taxon>Chlorophyta</taxon>
        <taxon>Mamiellophyceae</taxon>
        <taxon>Mamiellales</taxon>
        <taxon>Mamiellaceae</taxon>
        <taxon>Micromonas</taxon>
    </lineage>
</organism>
<reference evidence="8" key="1">
    <citation type="submission" date="2021-01" db="EMBL/GenBank/DDBJ databases">
        <authorList>
            <person name="Corre E."/>
            <person name="Pelletier E."/>
            <person name="Niang G."/>
            <person name="Scheremetjew M."/>
            <person name="Finn R."/>
            <person name="Kale V."/>
            <person name="Holt S."/>
            <person name="Cochrane G."/>
            <person name="Meng A."/>
            <person name="Brown T."/>
            <person name="Cohen L."/>
        </authorList>
    </citation>
    <scope>NUCLEOTIDE SEQUENCE</scope>
    <source>
        <strain evidence="8">CCMP494</strain>
    </source>
</reference>
<evidence type="ECO:0000256" key="3">
    <source>
        <dbReference type="ARBA" id="ARBA00023163"/>
    </source>
</evidence>
<dbReference type="Gene3D" id="3.40.50.11990">
    <property type="entry name" value="RNA polymerase II accessory factor, Cdc73 C-terminal domain"/>
    <property type="match status" value="1"/>
</dbReference>
<dbReference type="AlphaFoldDB" id="A0A7S0PR51"/>
<feature type="domain" description="Paf1 complex subunit Cdc73 N-terminal" evidence="7">
    <location>
        <begin position="2"/>
        <end position="123"/>
    </location>
</feature>
<dbReference type="EMBL" id="HBEV01006829">
    <property type="protein sequence ID" value="CAD8585880.1"/>
    <property type="molecule type" value="Transcribed_RNA"/>
</dbReference>
<feature type="domain" description="Cell division control protein 73 C-terminal" evidence="6">
    <location>
        <begin position="259"/>
        <end position="425"/>
    </location>
</feature>
<dbReference type="GO" id="GO:0006368">
    <property type="term" value="P:transcription elongation by RNA polymerase II"/>
    <property type="evidence" value="ECO:0007669"/>
    <property type="project" value="InterPro"/>
</dbReference>
<gene>
    <name evidence="8" type="ORF">MSP1404_LOCUS5214</name>
</gene>
<dbReference type="InterPro" id="IPR038103">
    <property type="entry name" value="CDC73_C_sf"/>
</dbReference>
<dbReference type="InterPro" id="IPR007852">
    <property type="entry name" value="Cdc73/Parafibromin"/>
</dbReference>
<evidence type="ECO:0000256" key="4">
    <source>
        <dbReference type="ARBA" id="ARBA00023242"/>
    </source>
</evidence>
<dbReference type="Pfam" id="PF16050">
    <property type="entry name" value="CDC73_N"/>
    <property type="match status" value="1"/>
</dbReference>
<proteinExistence type="inferred from homology"/>
<evidence type="ECO:0008006" key="9">
    <source>
        <dbReference type="Google" id="ProtNLM"/>
    </source>
</evidence>
<feature type="region of interest" description="Disordered" evidence="5">
    <location>
        <begin position="230"/>
        <end position="259"/>
    </location>
</feature>
<name>A0A7S0PR51_MICPS</name>
<keyword evidence="3" id="KW-0804">Transcription</keyword>
<dbReference type="InterPro" id="IPR032041">
    <property type="entry name" value="Cdc73_N"/>
</dbReference>
<comment type="subcellular location">
    <subcellularLocation>
        <location evidence="1">Nucleus</location>
    </subcellularLocation>
</comment>
<evidence type="ECO:0000256" key="1">
    <source>
        <dbReference type="ARBA" id="ARBA00004123"/>
    </source>
</evidence>
<dbReference type="GO" id="GO:0000993">
    <property type="term" value="F:RNA polymerase II complex binding"/>
    <property type="evidence" value="ECO:0007669"/>
    <property type="project" value="TreeGrafter"/>
</dbReference>
<dbReference type="Pfam" id="PF05179">
    <property type="entry name" value="CDC73_C"/>
    <property type="match status" value="1"/>
</dbReference>
<evidence type="ECO:0000259" key="7">
    <source>
        <dbReference type="Pfam" id="PF16050"/>
    </source>
</evidence>
<dbReference type="PANTHER" id="PTHR12466:SF8">
    <property type="entry name" value="PARAFIBROMIN"/>
    <property type="match status" value="1"/>
</dbReference>
<evidence type="ECO:0000313" key="8">
    <source>
        <dbReference type="EMBL" id="CAD8585880.1"/>
    </source>
</evidence>
<sequence>MDPIKIIRDHVVNGTIAKSTNDDTFIYIDDQSFYRKGQTNYKTARGYLTVEAVWRFARVFAADPDKKHAEYMKETIADKFANVSTLDRKDLWAYLSGEKDSSAKIDITMPAYVVPEEEKRDDATMAEADDEPAVHPLHTRNSILQCDKDFGAILGFFGAKQVDKKKREREQQVVPLPTNRFGDVKEEQFYREAMGKDMLEMGIDPNMSFLDNKRQRLPQMSEADRLRGEALLGGGARTGTQRKVSSSGKQQRKDPVAGQRPIIIVPAGYGNKVMFNMYNAPEFLAKEKLVTWESMHKAGQKKHSSITLKRKYKRPKSKQYPEGHVKYEITDKPPDKKDSKSWARVVAVFVSGKEWQFKDWPFKGADEGDLVETFNKVRGFYAKYDVDTPAEVIKKWNVRTLSFQKNVRHGDRAQFEAFWDEVDKHLELKRSQLKY</sequence>
<protein>
    <recommendedName>
        <fullName evidence="9">PAF1 complex protein</fullName>
    </recommendedName>
</protein>
<evidence type="ECO:0000259" key="6">
    <source>
        <dbReference type="Pfam" id="PF05179"/>
    </source>
</evidence>
<evidence type="ECO:0000256" key="2">
    <source>
        <dbReference type="ARBA" id="ARBA00010427"/>
    </source>
</evidence>
<comment type="similarity">
    <text evidence="2">Belongs to the CDC73 family.</text>
</comment>
<keyword evidence="4" id="KW-0539">Nucleus</keyword>
<evidence type="ECO:0000256" key="5">
    <source>
        <dbReference type="SAM" id="MobiDB-lite"/>
    </source>
</evidence>
<dbReference type="InterPro" id="IPR031336">
    <property type="entry name" value="CDC73_C"/>
</dbReference>
<dbReference type="GO" id="GO:0016593">
    <property type="term" value="C:Cdc73/Paf1 complex"/>
    <property type="evidence" value="ECO:0007669"/>
    <property type="project" value="InterPro"/>
</dbReference>
<accession>A0A7S0PR51</accession>
<dbReference type="GO" id="GO:0032968">
    <property type="term" value="P:positive regulation of transcription elongation by RNA polymerase II"/>
    <property type="evidence" value="ECO:0007669"/>
    <property type="project" value="TreeGrafter"/>
</dbReference>